<reference evidence="3 4" key="2">
    <citation type="submission" date="2023-10" db="EMBL/GenBank/DDBJ databases">
        <authorList>
            <person name="Han X.F."/>
        </authorList>
    </citation>
    <scope>NUCLEOTIDE SEQUENCE [LARGE SCALE GENOMIC DNA]</scope>
    <source>
        <strain evidence="3 4">KCTC 39840</strain>
    </source>
</reference>
<sequence length="248" mass="27467">MYRPFTVTWEAILPGDPRQVWDAITARCAAWIWEIDYEPRVGGAERGLSSGGGTVTAWEPPHHFETRAQRPDGWHNRIDYRLEPHADGTRVRYAHESVADAADWERIYDECVEHTDFYRHSLGAYVGHFAGRGAAYVGVDGDAAFADLSAALGLPRDAAVGERVRLRAAGLPAIEGTIDYLTPTFLGVRADDLLFRVYGRDRWGDPATIALHLFDPAADAAALARGWREWLDAHVNEHATSNSTEAVS</sequence>
<dbReference type="RefSeq" id="WP_318600941.1">
    <property type="nucleotide sequence ID" value="NZ_JAWSTH010000140.1"/>
</dbReference>
<accession>A0ABU4HYK1</accession>
<comment type="caution">
    <text evidence="3">The sequence shown here is derived from an EMBL/GenBank/DDBJ whole genome shotgun (WGS) entry which is preliminary data.</text>
</comment>
<feature type="domain" description="Activator of Hsp90 ATPase homologue 1/2-like C-terminal" evidence="2">
    <location>
        <begin position="17"/>
        <end position="107"/>
    </location>
</feature>
<evidence type="ECO:0000259" key="2">
    <source>
        <dbReference type="Pfam" id="PF08327"/>
    </source>
</evidence>
<dbReference type="EMBL" id="JAWSTH010000140">
    <property type="protein sequence ID" value="MDW5598413.1"/>
    <property type="molecule type" value="Genomic_DNA"/>
</dbReference>
<reference evidence="4" key="1">
    <citation type="submission" date="2023-07" db="EMBL/GenBank/DDBJ databases">
        <title>Conexibacter stalactiti sp. nov., isolated from stalactites in a lava cave and emended description of the genus Conexibacter.</title>
        <authorList>
            <person name="Lee S.D."/>
        </authorList>
    </citation>
    <scope>NUCLEOTIDE SEQUENCE [LARGE SCALE GENOMIC DNA]</scope>
    <source>
        <strain evidence="4">KCTC 39840</strain>
    </source>
</reference>
<evidence type="ECO:0000313" key="3">
    <source>
        <dbReference type="EMBL" id="MDW5598413.1"/>
    </source>
</evidence>
<dbReference type="SUPFAM" id="SSF55961">
    <property type="entry name" value="Bet v1-like"/>
    <property type="match status" value="1"/>
</dbReference>
<dbReference type="Pfam" id="PF08327">
    <property type="entry name" value="AHSA1"/>
    <property type="match status" value="1"/>
</dbReference>
<protein>
    <submittedName>
        <fullName evidence="3">SRPBCC domain-containing protein</fullName>
    </submittedName>
</protein>
<keyword evidence="4" id="KW-1185">Reference proteome</keyword>
<comment type="similarity">
    <text evidence="1">Belongs to the AHA1 family.</text>
</comment>
<dbReference type="Gene3D" id="3.30.530.20">
    <property type="match status" value="1"/>
</dbReference>
<evidence type="ECO:0000313" key="4">
    <source>
        <dbReference type="Proteomes" id="UP001284601"/>
    </source>
</evidence>
<name>A0ABU4HYK1_9ACTN</name>
<evidence type="ECO:0000256" key="1">
    <source>
        <dbReference type="ARBA" id="ARBA00006817"/>
    </source>
</evidence>
<gene>
    <name evidence="3" type="ORF">R7226_28900</name>
</gene>
<proteinExistence type="inferred from homology"/>
<dbReference type="Proteomes" id="UP001284601">
    <property type="component" value="Unassembled WGS sequence"/>
</dbReference>
<dbReference type="InterPro" id="IPR023393">
    <property type="entry name" value="START-like_dom_sf"/>
</dbReference>
<dbReference type="InterPro" id="IPR013538">
    <property type="entry name" value="ASHA1/2-like_C"/>
</dbReference>
<organism evidence="3 4">
    <name type="scientific">Conexibacter stalactiti</name>
    <dbReference type="NCBI Taxonomy" id="1940611"/>
    <lineage>
        <taxon>Bacteria</taxon>
        <taxon>Bacillati</taxon>
        <taxon>Actinomycetota</taxon>
        <taxon>Thermoleophilia</taxon>
        <taxon>Solirubrobacterales</taxon>
        <taxon>Conexibacteraceae</taxon>
        <taxon>Conexibacter</taxon>
    </lineage>
</organism>